<feature type="region of interest" description="Disordered" evidence="1">
    <location>
        <begin position="187"/>
        <end position="256"/>
    </location>
</feature>
<keyword evidence="2" id="KW-1133">Transmembrane helix</keyword>
<proteinExistence type="predicted"/>
<feature type="region of interest" description="Disordered" evidence="1">
    <location>
        <begin position="514"/>
        <end position="545"/>
    </location>
</feature>
<feature type="compositionally biased region" description="Low complexity" evidence="1">
    <location>
        <begin position="292"/>
        <end position="302"/>
    </location>
</feature>
<feature type="transmembrane region" description="Helical" evidence="2">
    <location>
        <begin position="810"/>
        <end position="831"/>
    </location>
</feature>
<feature type="region of interest" description="Disordered" evidence="1">
    <location>
        <begin position="143"/>
        <end position="168"/>
    </location>
</feature>
<feature type="region of interest" description="Disordered" evidence="1">
    <location>
        <begin position="1"/>
        <end position="126"/>
    </location>
</feature>
<dbReference type="AlphaFoldDB" id="A0A1W2TEM8"/>
<protein>
    <submittedName>
        <fullName evidence="3">Putative serine-rich protein</fullName>
    </submittedName>
</protein>
<feature type="compositionally biased region" description="Polar residues" evidence="1">
    <location>
        <begin position="312"/>
        <end position="329"/>
    </location>
</feature>
<feature type="region of interest" description="Disordered" evidence="1">
    <location>
        <begin position="273"/>
        <end position="383"/>
    </location>
</feature>
<evidence type="ECO:0000256" key="1">
    <source>
        <dbReference type="SAM" id="MobiDB-lite"/>
    </source>
</evidence>
<keyword evidence="4" id="KW-1185">Reference proteome</keyword>
<feature type="compositionally biased region" description="Polar residues" evidence="1">
    <location>
        <begin position="187"/>
        <end position="218"/>
    </location>
</feature>
<organism evidence="3">
    <name type="scientific">Rosellinia necatrix</name>
    <name type="common">White root-rot fungus</name>
    <dbReference type="NCBI Taxonomy" id="77044"/>
    <lineage>
        <taxon>Eukaryota</taxon>
        <taxon>Fungi</taxon>
        <taxon>Dikarya</taxon>
        <taxon>Ascomycota</taxon>
        <taxon>Pezizomycotina</taxon>
        <taxon>Sordariomycetes</taxon>
        <taxon>Xylariomycetidae</taxon>
        <taxon>Xylariales</taxon>
        <taxon>Xylariaceae</taxon>
        <taxon>Rosellinia</taxon>
    </lineage>
</organism>
<feature type="compositionally biased region" description="Low complexity" evidence="1">
    <location>
        <begin position="435"/>
        <end position="451"/>
    </location>
</feature>
<evidence type="ECO:0000313" key="4">
    <source>
        <dbReference type="Proteomes" id="UP000054516"/>
    </source>
</evidence>
<feature type="transmembrane region" description="Helical" evidence="2">
    <location>
        <begin position="884"/>
        <end position="904"/>
    </location>
</feature>
<feature type="region of interest" description="Disordered" evidence="1">
    <location>
        <begin position="435"/>
        <end position="492"/>
    </location>
</feature>
<keyword evidence="2" id="KW-0812">Transmembrane</keyword>
<accession>A0A1W2TEM8</accession>
<feature type="region of interest" description="Disordered" evidence="1">
    <location>
        <begin position="710"/>
        <end position="754"/>
    </location>
</feature>
<feature type="compositionally biased region" description="Basic and acidic residues" evidence="1">
    <location>
        <begin position="729"/>
        <end position="743"/>
    </location>
</feature>
<feature type="region of interest" description="Disordered" evidence="1">
    <location>
        <begin position="847"/>
        <end position="866"/>
    </location>
</feature>
<dbReference type="EMBL" id="DF977464">
    <property type="protein sequence ID" value="GAP86487.1"/>
    <property type="molecule type" value="Genomic_DNA"/>
</dbReference>
<sequence length="910" mass="99155">MSSSSASSSSPSRRTPLHQRTNSENNKRQIRLVPYTPPKIDADETGSRAPDLESTGSHVAFRPTEDRTSSASTSLGRDRFISSSFSLPSSSSSPVTASTWVKGEGVSESRLVSDSSGNEHPAPPARAVLRTSHGSSIRQVNAPTRPFLGQHGNAPGLPPTPTRPASRRDRFISINSDKTFSLVRPTNTRVSAGSESTVKSYRHSNTSYFSSHEGTASETRTDDHSSSLFSSIAERSVSPSSLGASATPSKLTEEPVASSPWNYRMIGGLRKVQQTPDSKAKGKEREVVAEQLPLLPETTPPTARVPRESSALAPQSSFTTENSDSTFGDSANFRVIGRSSPPLPDSESIDVPSSSNSSNYRVHGQSSAPQSFASSPARAQSILDTPGSRNFVVHDSPYPASEQALLETPGSRNFVVHRDASPSLIVYPFPRIPRSQTSYPSSGPSSGQQTPEKYSQESLVIPPLRPHKRSSSDNLCPKPSPREIRHGRSTSFSSIHSVLTQDTGPNVVRLAHTPSASASSISSLRQSPWAGRSSGGPAKSRMDVHQWSSQLSPVLSEYEGSSDRASRLTSLGSRNVHSISSSILDNIEPARVVSHTHSRSGSFEQPGAAFMRGARELPTPPVRTIRDHDEHGDGLADLEQIHQLQSKSSRTRLGFLSRHSSDRSSRSTTSSRSRAGSLTVTSLPTWARLYYGSGERRWLASGLIYEGDDSRPASSWAPLRSPPPQQLSHDIHNPRRRPREPQHSDPSTSSPQPVLAVMTEIRRVPKKQTSSIWSPHLQPDRRSSHYSLWQPPSGTWSTENRVLGRRNIQLVLFVLGFIFPFAWMIAAVLPLPRNPEFDIPELKKSTAPFQAPDESGPGPLQRRATPTNDMRYHSARWWRNVNRCMSIVGLLILGAVAALIVVGIRQGWGK</sequence>
<feature type="compositionally biased region" description="Low complexity" evidence="1">
    <location>
        <begin position="82"/>
        <end position="94"/>
    </location>
</feature>
<reference evidence="3" key="1">
    <citation type="submission" date="2016-03" db="EMBL/GenBank/DDBJ databases">
        <title>Draft genome sequence of Rosellinia necatrix.</title>
        <authorList>
            <person name="Kanematsu S."/>
        </authorList>
    </citation>
    <scope>NUCLEOTIDE SEQUENCE [LARGE SCALE GENOMIC DNA]</scope>
    <source>
        <strain evidence="3">W97</strain>
    </source>
</reference>
<feature type="compositionally biased region" description="Polar residues" evidence="1">
    <location>
        <begin position="237"/>
        <end position="250"/>
    </location>
</feature>
<feature type="region of interest" description="Disordered" evidence="1">
    <location>
        <begin position="595"/>
        <end position="630"/>
    </location>
</feature>
<feature type="region of interest" description="Disordered" evidence="1">
    <location>
        <begin position="646"/>
        <end position="678"/>
    </location>
</feature>
<feature type="compositionally biased region" description="Basic and acidic residues" evidence="1">
    <location>
        <begin position="278"/>
        <end position="288"/>
    </location>
</feature>
<feature type="compositionally biased region" description="Low complexity" evidence="1">
    <location>
        <begin position="1"/>
        <end position="12"/>
    </location>
</feature>
<gene>
    <name evidence="3" type="ORF">SAMD00023353_1900890</name>
</gene>
<dbReference type="OrthoDB" id="4153178at2759"/>
<dbReference type="STRING" id="77044.A0A1W2TEM8"/>
<dbReference type="Proteomes" id="UP000054516">
    <property type="component" value="Unassembled WGS sequence"/>
</dbReference>
<name>A0A1W2TEM8_ROSNE</name>
<evidence type="ECO:0000313" key="3">
    <source>
        <dbReference type="EMBL" id="GAP86487.1"/>
    </source>
</evidence>
<dbReference type="OMA" id="AHPHQWS"/>
<evidence type="ECO:0000256" key="2">
    <source>
        <dbReference type="SAM" id="Phobius"/>
    </source>
</evidence>
<keyword evidence="2" id="KW-0472">Membrane</keyword>
<feature type="compositionally biased region" description="Low complexity" evidence="1">
    <location>
        <begin position="353"/>
        <end position="381"/>
    </location>
</feature>